<dbReference type="EMBL" id="BSSA01000046">
    <property type="protein sequence ID" value="GLW75138.1"/>
    <property type="molecule type" value="Genomic_DNA"/>
</dbReference>
<sequence>MRGPLPNDFRPQADARGWGIARAGPRNTQARGGKSGEPHHLDQPRVSDHAHEALEYIHRGRDVRRRTAGHGSAVPGPDRGPAVPRPGGQLRDLVDQRLDQQR</sequence>
<evidence type="ECO:0000313" key="3">
    <source>
        <dbReference type="Proteomes" id="UP001165041"/>
    </source>
</evidence>
<proteinExistence type="predicted"/>
<dbReference type="Proteomes" id="UP001165041">
    <property type="component" value="Unassembled WGS sequence"/>
</dbReference>
<dbReference type="AlphaFoldDB" id="A0A9W6V6B8"/>
<comment type="caution">
    <text evidence="2">The sequence shown here is derived from an EMBL/GenBank/DDBJ whole genome shotgun (WGS) entry which is preliminary data.</text>
</comment>
<evidence type="ECO:0000256" key="1">
    <source>
        <dbReference type="SAM" id="MobiDB-lite"/>
    </source>
</evidence>
<feature type="compositionally biased region" description="Basic and acidic residues" evidence="1">
    <location>
        <begin position="92"/>
        <end position="102"/>
    </location>
</feature>
<accession>A0A9W6V6B8</accession>
<feature type="compositionally biased region" description="Basic and acidic residues" evidence="1">
    <location>
        <begin position="34"/>
        <end position="60"/>
    </location>
</feature>
<reference evidence="2" key="1">
    <citation type="submission" date="2023-02" db="EMBL/GenBank/DDBJ databases">
        <title>Kitasatospora phosalacinea NBRC 14627.</title>
        <authorList>
            <person name="Ichikawa N."/>
            <person name="Sato H."/>
            <person name="Tonouchi N."/>
        </authorList>
    </citation>
    <scope>NUCLEOTIDE SEQUENCE</scope>
    <source>
        <strain evidence="2">NBRC 14627</strain>
    </source>
</reference>
<protein>
    <submittedName>
        <fullName evidence="2">Uncharacterized protein</fullName>
    </submittedName>
</protein>
<name>A0A9W6V6B8_9ACTN</name>
<feature type="region of interest" description="Disordered" evidence="1">
    <location>
        <begin position="1"/>
        <end position="102"/>
    </location>
</feature>
<evidence type="ECO:0000313" key="2">
    <source>
        <dbReference type="EMBL" id="GLW75138.1"/>
    </source>
</evidence>
<organism evidence="2 3">
    <name type="scientific">Kitasatospora phosalacinea</name>
    <dbReference type="NCBI Taxonomy" id="2065"/>
    <lineage>
        <taxon>Bacteria</taxon>
        <taxon>Bacillati</taxon>
        <taxon>Actinomycetota</taxon>
        <taxon>Actinomycetes</taxon>
        <taxon>Kitasatosporales</taxon>
        <taxon>Streptomycetaceae</taxon>
        <taxon>Kitasatospora</taxon>
    </lineage>
</organism>
<gene>
    <name evidence="2" type="ORF">Kpho02_74350</name>
</gene>